<protein>
    <submittedName>
        <fullName evidence="1">Uncharacterized protein</fullName>
    </submittedName>
</protein>
<reference evidence="1" key="1">
    <citation type="submission" date="2019-08" db="EMBL/GenBank/DDBJ databases">
        <authorList>
            <person name="Kucharzyk K."/>
            <person name="Murdoch R.W."/>
            <person name="Higgins S."/>
            <person name="Loffler F."/>
        </authorList>
    </citation>
    <scope>NUCLEOTIDE SEQUENCE</scope>
</reference>
<sequence length="224" mass="24923">MSGFLCQLHSPVFQLKGFPPVGNTHLLQGFHCQLLDMETVRNKVRRGETPPGDQFHVGCHVQGYFLHLPALAGRHLAQILYHRFSRCSLNNGYNRTFTALCFLVGDNRIEFVITQSSFIDTQVGAYILGEKQVVPGVFACPPLVKTGKMAPIPFFKPFAIQMEEFTQGGTVDRLTIEIVLLKKRRTRGSGECRQLLQPSHACRDHPFACPASGDGEPARCNPCP</sequence>
<accession>A0A645DVU8</accession>
<comment type="caution">
    <text evidence="1">The sequence shown here is derived from an EMBL/GenBank/DDBJ whole genome shotgun (WGS) entry which is preliminary data.</text>
</comment>
<name>A0A645DVU8_9ZZZZ</name>
<evidence type="ECO:0000313" key="1">
    <source>
        <dbReference type="EMBL" id="MPM93419.1"/>
    </source>
</evidence>
<gene>
    <name evidence="1" type="ORF">SDC9_140556</name>
</gene>
<dbReference type="EMBL" id="VSSQ01040224">
    <property type="protein sequence ID" value="MPM93419.1"/>
    <property type="molecule type" value="Genomic_DNA"/>
</dbReference>
<organism evidence="1">
    <name type="scientific">bioreactor metagenome</name>
    <dbReference type="NCBI Taxonomy" id="1076179"/>
    <lineage>
        <taxon>unclassified sequences</taxon>
        <taxon>metagenomes</taxon>
        <taxon>ecological metagenomes</taxon>
    </lineage>
</organism>
<proteinExistence type="predicted"/>
<dbReference type="AlphaFoldDB" id="A0A645DVU8"/>